<comment type="function">
    <text evidence="1 8">Involved in lipopolysaccharide (LPS) biosynthesis. Catalyzes the transfer of 3-deoxy-D-manno-octulosonate (Kdo) residue(s) from CMP-Kdo to lipid IV(A), the tetraacyldisaccharide-1,4'-bisphosphate precursor of lipid A.</text>
</comment>
<dbReference type="SUPFAM" id="SSF53756">
    <property type="entry name" value="UDP-Glycosyltransferase/glycogen phosphorylase"/>
    <property type="match status" value="1"/>
</dbReference>
<dbReference type="AlphaFoldDB" id="A0A1W6P2S5"/>
<evidence type="ECO:0000259" key="9">
    <source>
        <dbReference type="Pfam" id="PF04413"/>
    </source>
</evidence>
<keyword evidence="11" id="KW-1185">Reference proteome</keyword>
<evidence type="ECO:0000256" key="1">
    <source>
        <dbReference type="ARBA" id="ARBA00003394"/>
    </source>
</evidence>
<dbReference type="OrthoDB" id="9789797at2"/>
<dbReference type="GO" id="GO:0005886">
    <property type="term" value="C:plasma membrane"/>
    <property type="evidence" value="ECO:0007669"/>
    <property type="project" value="UniProtKB-SubCell"/>
</dbReference>
<gene>
    <name evidence="10" type="primary">kdtA</name>
    <name evidence="10" type="ORF">BVG79_02404</name>
</gene>
<dbReference type="Proteomes" id="UP000242447">
    <property type="component" value="Chromosome"/>
</dbReference>
<dbReference type="GO" id="GO:0009244">
    <property type="term" value="P:lipopolysaccharide core region biosynthetic process"/>
    <property type="evidence" value="ECO:0007669"/>
    <property type="project" value="UniProtKB-UniRule"/>
</dbReference>
<evidence type="ECO:0000256" key="5">
    <source>
        <dbReference type="ARBA" id="ARBA00022679"/>
    </source>
</evidence>
<protein>
    <recommendedName>
        <fullName evidence="4 8">3-deoxy-D-manno-octulosonic acid transferase</fullName>
        <shortName evidence="8">Kdo transferase</shortName>
        <ecNumber evidence="3 8">2.4.99.12</ecNumber>
    </recommendedName>
    <alternativeName>
        <fullName evidence="6 8">Lipid IV(A) 3-deoxy-D-manno-octulosonic acid transferase</fullName>
    </alternativeName>
</protein>
<dbReference type="GO" id="GO:0043842">
    <property type="term" value="F:Kdo transferase activity"/>
    <property type="evidence" value="ECO:0007669"/>
    <property type="project" value="UniProtKB-EC"/>
</dbReference>
<dbReference type="UniPathway" id="UPA00958"/>
<name>A0A1W6P2S5_9RHOB</name>
<dbReference type="EMBL" id="CP019937">
    <property type="protein sequence ID" value="ARO15744.1"/>
    <property type="molecule type" value="Genomic_DNA"/>
</dbReference>
<dbReference type="EC" id="2.4.99.12" evidence="3 8"/>
<evidence type="ECO:0000313" key="10">
    <source>
        <dbReference type="EMBL" id="ARO15744.1"/>
    </source>
</evidence>
<evidence type="ECO:0000256" key="3">
    <source>
        <dbReference type="ARBA" id="ARBA00012621"/>
    </source>
</evidence>
<dbReference type="STRING" id="92947.BVG79_02404"/>
<dbReference type="Pfam" id="PF04413">
    <property type="entry name" value="Glycos_transf_N"/>
    <property type="match status" value="1"/>
</dbReference>
<organism evidence="10 11">
    <name type="scientific">Ketogulonicigenium robustum</name>
    <dbReference type="NCBI Taxonomy" id="92947"/>
    <lineage>
        <taxon>Bacteria</taxon>
        <taxon>Pseudomonadati</taxon>
        <taxon>Pseudomonadota</taxon>
        <taxon>Alphaproteobacteria</taxon>
        <taxon>Rhodobacterales</taxon>
        <taxon>Roseobacteraceae</taxon>
        <taxon>Ketogulonicigenium</taxon>
    </lineage>
</organism>
<evidence type="ECO:0000256" key="2">
    <source>
        <dbReference type="ARBA" id="ARBA00004713"/>
    </source>
</evidence>
<keyword evidence="8" id="KW-1003">Cell membrane</keyword>
<sequence>MAFFGTLPKRRADAERAAYGPRPSGQVVWIHCPDPARLPVAETLATSLRAEGDPPAVLVTLPQGDIPAPAGLYVARMPTDAGDITAFLNHWRPDLLLWMEGDLHVPLLKAAKARAMPALLIDANADRLPNPRTNWPLRLQPAPTALFDRALANDGTTARRLIRDGLPAARVEVNDLLDSLPVALPFNAAERGDLAEELGTRPVWLAAGVTLAELPEVILAQRSALRSAHRLLLVLLPADPDDEATFAAALAAAGLCHTLRAESDHIDENTSVLLADSAVELGLWYRLASISFMGGTLRPDGQSRHPFEPAALGSAVLAGPNVQPYGGAYLRLERAGAARLLRTGEELARAIDQLLAPDKAAAMALAAWQVTTTGADGTNRVVDLIHHTLEQLSAQ</sequence>
<dbReference type="Gene3D" id="3.40.50.2000">
    <property type="entry name" value="Glycogen Phosphorylase B"/>
    <property type="match status" value="1"/>
</dbReference>
<evidence type="ECO:0000256" key="6">
    <source>
        <dbReference type="ARBA" id="ARBA00031445"/>
    </source>
</evidence>
<dbReference type="KEGG" id="kro:BVG79_02404"/>
<comment type="similarity">
    <text evidence="8">Belongs to the glycosyltransferase group 1 family.</text>
</comment>
<keyword evidence="10" id="KW-0328">Glycosyltransferase</keyword>
<dbReference type="PANTHER" id="PTHR42755:SF1">
    <property type="entry name" value="3-DEOXY-D-MANNO-OCTULOSONIC ACID TRANSFERASE, MITOCHONDRIAL-RELATED"/>
    <property type="match status" value="1"/>
</dbReference>
<evidence type="ECO:0000256" key="4">
    <source>
        <dbReference type="ARBA" id="ARBA00019077"/>
    </source>
</evidence>
<comment type="subcellular location">
    <subcellularLocation>
        <location evidence="8">Cell membrane</location>
    </subcellularLocation>
</comment>
<keyword evidence="8" id="KW-0448">Lipopolysaccharide biosynthesis</keyword>
<dbReference type="InterPro" id="IPR039901">
    <property type="entry name" value="Kdotransferase"/>
</dbReference>
<keyword evidence="5 8" id="KW-0808">Transferase</keyword>
<comment type="catalytic activity">
    <reaction evidence="7 8">
        <text>lipid IVA (E. coli) + CMP-3-deoxy-beta-D-manno-octulosonate = alpha-Kdo-(2-&gt;6)-lipid IVA (E. coli) + CMP + H(+)</text>
        <dbReference type="Rhea" id="RHEA:28066"/>
        <dbReference type="ChEBI" id="CHEBI:15378"/>
        <dbReference type="ChEBI" id="CHEBI:58603"/>
        <dbReference type="ChEBI" id="CHEBI:60364"/>
        <dbReference type="ChEBI" id="CHEBI:60377"/>
        <dbReference type="ChEBI" id="CHEBI:85987"/>
        <dbReference type="EC" id="2.4.99.12"/>
    </reaction>
</comment>
<dbReference type="InterPro" id="IPR038107">
    <property type="entry name" value="Glycos_transf_N_sf"/>
</dbReference>
<dbReference type="PANTHER" id="PTHR42755">
    <property type="entry name" value="3-DEOXY-MANNO-OCTULOSONATE CYTIDYLYLTRANSFERASE"/>
    <property type="match status" value="1"/>
</dbReference>
<reference evidence="10 11" key="1">
    <citation type="submission" date="2017-02" db="EMBL/GenBank/DDBJ databases">
        <title>Ketogulonicigenium robustum SPU B003 Genome sequencing and assembly.</title>
        <authorList>
            <person name="Li Y."/>
            <person name="Liu L."/>
            <person name="Wang C."/>
            <person name="Zhang M."/>
            <person name="Zhang T."/>
            <person name="Zhang Y."/>
        </authorList>
    </citation>
    <scope>NUCLEOTIDE SEQUENCE [LARGE SCALE GENOMIC DNA]</scope>
    <source>
        <strain evidence="10 11">SPU_B003</strain>
    </source>
</reference>
<accession>A0A1W6P2S5</accession>
<dbReference type="InterPro" id="IPR007507">
    <property type="entry name" value="Glycos_transf_N"/>
</dbReference>
<evidence type="ECO:0000313" key="11">
    <source>
        <dbReference type="Proteomes" id="UP000242447"/>
    </source>
</evidence>
<dbReference type="GO" id="GO:0009245">
    <property type="term" value="P:lipid A biosynthetic process"/>
    <property type="evidence" value="ECO:0007669"/>
    <property type="project" value="TreeGrafter"/>
</dbReference>
<dbReference type="Gene3D" id="3.40.50.11720">
    <property type="entry name" value="3-Deoxy-D-manno-octulosonic-acid transferase, N-terminal domain"/>
    <property type="match status" value="1"/>
</dbReference>
<feature type="domain" description="3-deoxy-D-manno-octulosonic-acid transferase N-terminal" evidence="9">
    <location>
        <begin position="16"/>
        <end position="173"/>
    </location>
</feature>
<dbReference type="RefSeq" id="WP_085787098.1">
    <property type="nucleotide sequence ID" value="NZ_CP019937.1"/>
</dbReference>
<keyword evidence="8" id="KW-0472">Membrane</keyword>
<proteinExistence type="inferred from homology"/>
<evidence type="ECO:0000256" key="7">
    <source>
        <dbReference type="ARBA" id="ARBA00049183"/>
    </source>
</evidence>
<evidence type="ECO:0000256" key="8">
    <source>
        <dbReference type="RuleBase" id="RU365103"/>
    </source>
</evidence>
<comment type="pathway">
    <text evidence="2 8">Bacterial outer membrane biogenesis; LPS core biosynthesis.</text>
</comment>